<dbReference type="EMBL" id="CAKMMW010000040">
    <property type="protein sequence ID" value="CAH1231084.1"/>
    <property type="molecule type" value="Genomic_DNA"/>
</dbReference>
<dbReference type="PRINTS" id="PR00149">
    <property type="entry name" value="FUMRATELYASE"/>
</dbReference>
<gene>
    <name evidence="3" type="primary">aspA_2</name>
    <name evidence="3" type="ORF">PAECIP111891_06797</name>
</gene>
<dbReference type="Gene3D" id="1.20.200.10">
    <property type="entry name" value="Fumarase/aspartase (Central domain)"/>
    <property type="match status" value="1"/>
</dbReference>
<dbReference type="PANTHER" id="PTHR42696:SF2">
    <property type="entry name" value="ASPARTATE AMMONIA-LYASE"/>
    <property type="match status" value="1"/>
</dbReference>
<reference evidence="3" key="1">
    <citation type="submission" date="2022-01" db="EMBL/GenBank/DDBJ databases">
        <authorList>
            <person name="Criscuolo A."/>
        </authorList>
    </citation>
    <scope>NUCLEOTIDE SEQUENCE</scope>
    <source>
        <strain evidence="3">CIP111891</strain>
    </source>
</reference>
<comment type="caution">
    <text evidence="3">The sequence shown here is derived from an EMBL/GenBank/DDBJ whole genome shotgun (WGS) entry which is preliminary data.</text>
</comment>
<organism evidence="3 4">
    <name type="scientific">Paenibacillus allorhizoplanae</name>
    <dbReference type="NCBI Taxonomy" id="2905648"/>
    <lineage>
        <taxon>Bacteria</taxon>
        <taxon>Bacillati</taxon>
        <taxon>Bacillota</taxon>
        <taxon>Bacilli</taxon>
        <taxon>Bacillales</taxon>
        <taxon>Paenibacillaceae</taxon>
        <taxon>Paenibacillus</taxon>
    </lineage>
</organism>
<proteinExistence type="predicted"/>
<evidence type="ECO:0000313" key="4">
    <source>
        <dbReference type="Proteomes" id="UP000838821"/>
    </source>
</evidence>
<feature type="domain" description="Fumarate lyase N-terminal" evidence="2">
    <location>
        <begin position="14"/>
        <end position="326"/>
    </location>
</feature>
<keyword evidence="4" id="KW-1185">Reference proteome</keyword>
<accession>A0ABN8H5T4</accession>
<dbReference type="RefSeq" id="WP_236293199.1">
    <property type="nucleotide sequence ID" value="NZ_CAKMMW010000040.1"/>
</dbReference>
<dbReference type="Gene3D" id="1.10.275.10">
    <property type="entry name" value="Fumarase/aspartase (N-terminal domain)"/>
    <property type="match status" value="1"/>
</dbReference>
<dbReference type="InterPro" id="IPR000362">
    <property type="entry name" value="Fumarate_lyase_fam"/>
</dbReference>
<dbReference type="InterPro" id="IPR022761">
    <property type="entry name" value="Fumarate_lyase_N"/>
</dbReference>
<dbReference type="Proteomes" id="UP000838821">
    <property type="component" value="Unassembled WGS sequence"/>
</dbReference>
<dbReference type="SUPFAM" id="SSF48557">
    <property type="entry name" value="L-aspartase-like"/>
    <property type="match status" value="1"/>
</dbReference>
<dbReference type="InterPro" id="IPR024083">
    <property type="entry name" value="Fumarase/histidase_N"/>
</dbReference>
<protein>
    <submittedName>
        <fullName evidence="3">Aspartate ammonia-lyase</fullName>
        <ecNumber evidence="3">4.3.1.1</ecNumber>
    </submittedName>
</protein>
<dbReference type="InterPro" id="IPR008948">
    <property type="entry name" value="L-Aspartase-like"/>
</dbReference>
<dbReference type="Pfam" id="PF00206">
    <property type="entry name" value="Lyase_1"/>
    <property type="match status" value="1"/>
</dbReference>
<evidence type="ECO:0000259" key="2">
    <source>
        <dbReference type="Pfam" id="PF00206"/>
    </source>
</evidence>
<keyword evidence="1 3" id="KW-0456">Lyase</keyword>
<dbReference type="EC" id="4.3.1.1" evidence="3"/>
<evidence type="ECO:0000256" key="1">
    <source>
        <dbReference type="ARBA" id="ARBA00023239"/>
    </source>
</evidence>
<evidence type="ECO:0000313" key="3">
    <source>
        <dbReference type="EMBL" id="CAH1231084.1"/>
    </source>
</evidence>
<dbReference type="InterPro" id="IPR051546">
    <property type="entry name" value="Aspartate_Ammonia-Lyase"/>
</dbReference>
<name>A0ABN8H5T4_9BACL</name>
<dbReference type="PANTHER" id="PTHR42696">
    <property type="entry name" value="ASPARTATE AMMONIA-LYASE"/>
    <property type="match status" value="1"/>
</dbReference>
<sequence>MDVRMREVNDVFGSLQIPDDALYGIQTARTVANMSYSGRTLSQFPAYIRALASVKKAAAIANSQDGTISEPIRDAIIAACDKLIKGEYADQFPVDAFHGGGSIGINMNMNEVIAGLAGGDTHPADHVNASQSTADVCHTAIRIALIASAESLKMNLLRVIATLEAKALELEPVMTIARTCWQDGMRVSAGVLFQATASALWRRLEAVDHAVDGIHHINLGGTVIGSGAGASLNYRQAIVPVLAEITSLPLRLRPNLFDAAQYPDDLGRLSAEIRLTSAVLVKLAKDLRLLASGPETGLSELTLPAVQAGSSFFPGKVNPVIPETVIHCGLLIGGNDGIIQAAVELGEVHLNLADGFIGTLLLDNMQRLARTAELFESRCLAGITVNEETCKRYADSFIPLIVDLKETYGYAQVSEWLKQWKPEQIIVKFGRRENHE</sequence>
<dbReference type="GO" id="GO:0008797">
    <property type="term" value="F:aspartate ammonia-lyase activity"/>
    <property type="evidence" value="ECO:0007669"/>
    <property type="project" value="UniProtKB-EC"/>
</dbReference>